<evidence type="ECO:0000256" key="2">
    <source>
        <dbReference type="ARBA" id="ARBA00022448"/>
    </source>
</evidence>
<evidence type="ECO:0000313" key="12">
    <source>
        <dbReference type="EMBL" id="MEK8028484.1"/>
    </source>
</evidence>
<feature type="transmembrane region" description="Helical" evidence="9">
    <location>
        <begin position="127"/>
        <end position="151"/>
    </location>
</feature>
<feature type="transmembrane region" description="Helical" evidence="9">
    <location>
        <begin position="47"/>
        <end position="65"/>
    </location>
</feature>
<comment type="similarity">
    <text evidence="8 9">Belongs to the TRAP transporter small permease family.</text>
</comment>
<dbReference type="InterPro" id="IPR007387">
    <property type="entry name" value="TRAP_DctQ"/>
</dbReference>
<feature type="region of interest" description="Disordered" evidence="10">
    <location>
        <begin position="163"/>
        <end position="183"/>
    </location>
</feature>
<evidence type="ECO:0000256" key="1">
    <source>
        <dbReference type="ARBA" id="ARBA00004429"/>
    </source>
</evidence>
<reference evidence="12 13" key="1">
    <citation type="submission" date="2024-04" db="EMBL/GenBank/DDBJ databases">
        <title>Novel species of the genus Ideonella isolated from streams.</title>
        <authorList>
            <person name="Lu H."/>
        </authorList>
    </citation>
    <scope>NUCLEOTIDE SEQUENCE [LARGE SCALE GENOMIC DNA]</scope>
    <source>
        <strain evidence="12 13">BYS139W</strain>
    </source>
</reference>
<dbReference type="Proteomes" id="UP001368500">
    <property type="component" value="Unassembled WGS sequence"/>
</dbReference>
<keyword evidence="13" id="KW-1185">Reference proteome</keyword>
<feature type="domain" description="Tripartite ATP-independent periplasmic transporters DctQ component" evidence="11">
    <location>
        <begin position="23"/>
        <end position="152"/>
    </location>
</feature>
<evidence type="ECO:0000256" key="9">
    <source>
        <dbReference type="RuleBase" id="RU369079"/>
    </source>
</evidence>
<evidence type="ECO:0000256" key="10">
    <source>
        <dbReference type="SAM" id="MobiDB-lite"/>
    </source>
</evidence>
<organism evidence="12 13">
    <name type="scientific">Pseudaquabacterium rugosum</name>
    <dbReference type="NCBI Taxonomy" id="2984194"/>
    <lineage>
        <taxon>Bacteria</taxon>
        <taxon>Pseudomonadati</taxon>
        <taxon>Pseudomonadota</taxon>
        <taxon>Betaproteobacteria</taxon>
        <taxon>Burkholderiales</taxon>
        <taxon>Sphaerotilaceae</taxon>
        <taxon>Pseudaquabacterium</taxon>
    </lineage>
</organism>
<evidence type="ECO:0000259" key="11">
    <source>
        <dbReference type="Pfam" id="PF04290"/>
    </source>
</evidence>
<name>A0ABU9BHC5_9BURK</name>
<dbReference type="PANTHER" id="PTHR35011:SF2">
    <property type="entry name" value="2,3-DIKETO-L-GULONATE TRAP TRANSPORTER SMALL PERMEASE PROTEIN YIAM"/>
    <property type="match status" value="1"/>
</dbReference>
<keyword evidence="4 9" id="KW-0997">Cell inner membrane</keyword>
<gene>
    <name evidence="12" type="ORF">AACH11_21200</name>
</gene>
<comment type="caution">
    <text evidence="12">The sequence shown here is derived from an EMBL/GenBank/DDBJ whole genome shotgun (WGS) entry which is preliminary data.</text>
</comment>
<keyword evidence="3" id="KW-1003">Cell membrane</keyword>
<dbReference type="Pfam" id="PF04290">
    <property type="entry name" value="DctQ"/>
    <property type="match status" value="1"/>
</dbReference>
<feature type="transmembrane region" description="Helical" evidence="9">
    <location>
        <begin position="15"/>
        <end position="35"/>
    </location>
</feature>
<dbReference type="PANTHER" id="PTHR35011">
    <property type="entry name" value="2,3-DIKETO-L-GULONATE TRAP TRANSPORTER SMALL PERMEASE PROTEIN YIAM"/>
    <property type="match status" value="1"/>
</dbReference>
<keyword evidence="5 9" id="KW-0812">Transmembrane</keyword>
<evidence type="ECO:0000256" key="4">
    <source>
        <dbReference type="ARBA" id="ARBA00022519"/>
    </source>
</evidence>
<keyword evidence="7 9" id="KW-0472">Membrane</keyword>
<comment type="subcellular location">
    <subcellularLocation>
        <location evidence="1 9">Cell inner membrane</location>
        <topology evidence="1 9">Multi-pass membrane protein</topology>
    </subcellularLocation>
</comment>
<evidence type="ECO:0000256" key="7">
    <source>
        <dbReference type="ARBA" id="ARBA00023136"/>
    </source>
</evidence>
<dbReference type="InterPro" id="IPR055348">
    <property type="entry name" value="DctQ"/>
</dbReference>
<feature type="transmembrane region" description="Helical" evidence="9">
    <location>
        <begin position="86"/>
        <end position="107"/>
    </location>
</feature>
<comment type="subunit">
    <text evidence="9">The complex comprises the extracytoplasmic solute receptor protein and the two transmembrane proteins.</text>
</comment>
<sequence>MNAVSRWGCRLTEGLMVLMLAAMVVMVFANVALRYLFDSGLSASEELARWLFVWMTFLGAALALREGGHMGADLVIDRLPRPLRRALQLFTLLSMAAITVLMLQGAWAQMVINRETVAPGTGAPVAWFYASGVVFAVGALLALGADIVAVLRGQPTAAERALADAPGEAHGATPPATRAQEAA</sequence>
<evidence type="ECO:0000256" key="5">
    <source>
        <dbReference type="ARBA" id="ARBA00022692"/>
    </source>
</evidence>
<comment type="function">
    <text evidence="9">Part of the tripartite ATP-independent periplasmic (TRAP) transport system.</text>
</comment>
<dbReference type="RefSeq" id="WP_341376271.1">
    <property type="nucleotide sequence ID" value="NZ_JBBUTF010000025.1"/>
</dbReference>
<dbReference type="EMBL" id="JBBUTF010000025">
    <property type="protein sequence ID" value="MEK8028484.1"/>
    <property type="molecule type" value="Genomic_DNA"/>
</dbReference>
<evidence type="ECO:0000256" key="6">
    <source>
        <dbReference type="ARBA" id="ARBA00022989"/>
    </source>
</evidence>
<evidence type="ECO:0000256" key="3">
    <source>
        <dbReference type="ARBA" id="ARBA00022475"/>
    </source>
</evidence>
<protein>
    <recommendedName>
        <fullName evidence="9">TRAP transporter small permease protein</fullName>
    </recommendedName>
</protein>
<accession>A0ABU9BHC5</accession>
<evidence type="ECO:0000256" key="8">
    <source>
        <dbReference type="ARBA" id="ARBA00038436"/>
    </source>
</evidence>
<keyword evidence="2 9" id="KW-0813">Transport</keyword>
<keyword evidence="6 9" id="KW-1133">Transmembrane helix</keyword>
<evidence type="ECO:0000313" key="13">
    <source>
        <dbReference type="Proteomes" id="UP001368500"/>
    </source>
</evidence>
<proteinExistence type="inferred from homology"/>